<feature type="region of interest" description="Disordered" evidence="1">
    <location>
        <begin position="254"/>
        <end position="292"/>
    </location>
</feature>
<dbReference type="Proteomes" id="UP000694424">
    <property type="component" value="Unplaced"/>
</dbReference>
<feature type="compositionally biased region" description="Low complexity" evidence="1">
    <location>
        <begin position="193"/>
        <end position="203"/>
    </location>
</feature>
<feature type="compositionally biased region" description="Low complexity" evidence="1">
    <location>
        <begin position="1"/>
        <end position="15"/>
    </location>
</feature>
<feature type="region of interest" description="Disordered" evidence="1">
    <location>
        <begin position="140"/>
        <end position="208"/>
    </location>
</feature>
<dbReference type="AlphaFoldDB" id="A0A8B9PG25"/>
<feature type="compositionally biased region" description="Basic and acidic residues" evidence="1">
    <location>
        <begin position="179"/>
        <end position="192"/>
    </location>
</feature>
<keyword evidence="3" id="KW-1185">Reference proteome</keyword>
<reference evidence="2" key="1">
    <citation type="submission" date="2025-08" db="UniProtKB">
        <authorList>
            <consortium name="Ensembl"/>
        </authorList>
    </citation>
    <scope>IDENTIFICATION</scope>
</reference>
<feature type="compositionally biased region" description="Basic and acidic residues" evidence="1">
    <location>
        <begin position="21"/>
        <end position="33"/>
    </location>
</feature>
<feature type="region of interest" description="Disordered" evidence="1">
    <location>
        <begin position="53"/>
        <end position="112"/>
    </location>
</feature>
<accession>A0A8B9PG25</accession>
<proteinExistence type="predicted"/>
<evidence type="ECO:0000313" key="3">
    <source>
        <dbReference type="Proteomes" id="UP000694424"/>
    </source>
</evidence>
<dbReference type="Ensembl" id="ENSAOWT00000011676.1">
    <property type="protein sequence ID" value="ENSAOWP00000010263.1"/>
    <property type="gene ID" value="ENSAOWG00000007073.1"/>
</dbReference>
<feature type="region of interest" description="Disordered" evidence="1">
    <location>
        <begin position="1"/>
        <end position="33"/>
    </location>
</feature>
<evidence type="ECO:0000313" key="2">
    <source>
        <dbReference type="Ensembl" id="ENSAOWP00000010263.1"/>
    </source>
</evidence>
<protein>
    <submittedName>
        <fullName evidence="2">SUB1 regulator of transcription</fullName>
    </submittedName>
</protein>
<sequence length="292" mass="31793">MASRSVSSSPPRARPLTGPLRADRGTAAARKDRTKERKITFFFFFKRIPVRHQGSSASFPPPPHAAPWRGPGRHPAAEPWRRLASGRSPAPTPLEGAGRRERVTKRRVPFKRLPPAAPPTWCRARAGIPPCVISASLVVQRSRAPSRTMPKSKELVSSSSSASDSDSEVDKKAKRKKQAAPEKPVKKQKTGESSKGAASSKQSSNRDENMFQHTWDIDTSINGAYEILLSALVPVISSTPWHLEEELFSTEVCSEKGQGTATRKAGDPPGAHTGSEGVHWPRKPSACGPRHI</sequence>
<reference evidence="2" key="2">
    <citation type="submission" date="2025-09" db="UniProtKB">
        <authorList>
            <consortium name="Ensembl"/>
        </authorList>
    </citation>
    <scope>IDENTIFICATION</scope>
</reference>
<evidence type="ECO:0000256" key="1">
    <source>
        <dbReference type="SAM" id="MobiDB-lite"/>
    </source>
</evidence>
<feature type="compositionally biased region" description="Low complexity" evidence="1">
    <location>
        <begin position="155"/>
        <end position="164"/>
    </location>
</feature>
<organism evidence="2 3">
    <name type="scientific">Apteryx owenii</name>
    <name type="common">Little spotted kiwi</name>
    <dbReference type="NCBI Taxonomy" id="8824"/>
    <lineage>
        <taxon>Eukaryota</taxon>
        <taxon>Metazoa</taxon>
        <taxon>Chordata</taxon>
        <taxon>Craniata</taxon>
        <taxon>Vertebrata</taxon>
        <taxon>Euteleostomi</taxon>
        <taxon>Archelosauria</taxon>
        <taxon>Archosauria</taxon>
        <taxon>Dinosauria</taxon>
        <taxon>Saurischia</taxon>
        <taxon>Theropoda</taxon>
        <taxon>Coelurosauria</taxon>
        <taxon>Aves</taxon>
        <taxon>Palaeognathae</taxon>
        <taxon>Apterygiformes</taxon>
        <taxon>Apterygidae</taxon>
        <taxon>Apteryx</taxon>
    </lineage>
</organism>
<name>A0A8B9PG25_APTOW</name>